<comment type="caution">
    <text evidence="8">The sequence shown here is derived from an EMBL/GenBank/DDBJ whole genome shotgun (WGS) entry which is preliminary data.</text>
</comment>
<evidence type="ECO:0000256" key="2">
    <source>
        <dbReference type="ARBA" id="ARBA00022485"/>
    </source>
</evidence>
<evidence type="ECO:0000256" key="4">
    <source>
        <dbReference type="ARBA" id="ARBA00022982"/>
    </source>
</evidence>
<dbReference type="Gene3D" id="1.10.1060.10">
    <property type="entry name" value="Alpha-helical ferredoxin"/>
    <property type="match status" value="1"/>
</dbReference>
<evidence type="ECO:0000313" key="8">
    <source>
        <dbReference type="EMBL" id="OIQ94210.1"/>
    </source>
</evidence>
<keyword evidence="3" id="KW-0479">Metal-binding</keyword>
<organism evidence="8">
    <name type="scientific">mine drainage metagenome</name>
    <dbReference type="NCBI Taxonomy" id="410659"/>
    <lineage>
        <taxon>unclassified sequences</taxon>
        <taxon>metagenomes</taxon>
        <taxon>ecological metagenomes</taxon>
    </lineage>
</organism>
<dbReference type="Pfam" id="PF02754">
    <property type="entry name" value="CCG"/>
    <property type="match status" value="1"/>
</dbReference>
<dbReference type="PANTHER" id="PTHR43551:SF1">
    <property type="entry name" value="HETERODISULFIDE REDUCTASE"/>
    <property type="match status" value="1"/>
</dbReference>
<evidence type="ECO:0000256" key="1">
    <source>
        <dbReference type="ARBA" id="ARBA00022448"/>
    </source>
</evidence>
<dbReference type="SUPFAM" id="SSF46548">
    <property type="entry name" value="alpha-helical ferredoxin"/>
    <property type="match status" value="1"/>
</dbReference>
<dbReference type="AlphaFoldDB" id="A0A1J5RFP7"/>
<proteinExistence type="predicted"/>
<dbReference type="InterPro" id="IPR004017">
    <property type="entry name" value="Cys_rich_dom"/>
</dbReference>
<dbReference type="EMBL" id="MLJW01000191">
    <property type="protein sequence ID" value="OIQ94210.1"/>
    <property type="molecule type" value="Genomic_DNA"/>
</dbReference>
<keyword evidence="4" id="KW-0249">Electron transport</keyword>
<dbReference type="PROSITE" id="PS51379">
    <property type="entry name" value="4FE4S_FER_2"/>
    <property type="match status" value="1"/>
</dbReference>
<dbReference type="PROSITE" id="PS00198">
    <property type="entry name" value="4FE4S_FER_1"/>
    <property type="match status" value="1"/>
</dbReference>
<dbReference type="GO" id="GO:0051539">
    <property type="term" value="F:4 iron, 4 sulfur cluster binding"/>
    <property type="evidence" value="ECO:0007669"/>
    <property type="project" value="UniProtKB-KW"/>
</dbReference>
<keyword evidence="5" id="KW-0408">Iron</keyword>
<accession>A0A1J5RFP7</accession>
<dbReference type="GO" id="GO:0046872">
    <property type="term" value="F:metal ion binding"/>
    <property type="evidence" value="ECO:0007669"/>
    <property type="project" value="UniProtKB-KW"/>
</dbReference>
<dbReference type="InterPro" id="IPR017900">
    <property type="entry name" value="4Fe4S_Fe_S_CS"/>
</dbReference>
<evidence type="ECO:0000259" key="7">
    <source>
        <dbReference type="PROSITE" id="PS51379"/>
    </source>
</evidence>
<protein>
    <submittedName>
        <fullName evidence="8">Lactate utilization protein A</fullName>
    </submittedName>
</protein>
<gene>
    <name evidence="8" type="primary">lutA_15</name>
    <name evidence="8" type="ORF">GALL_238390</name>
</gene>
<reference evidence="8" key="1">
    <citation type="submission" date="2016-10" db="EMBL/GenBank/DDBJ databases">
        <title>Sequence of Gallionella enrichment culture.</title>
        <authorList>
            <person name="Poehlein A."/>
            <person name="Muehling M."/>
            <person name="Daniel R."/>
        </authorList>
    </citation>
    <scope>NUCLEOTIDE SEQUENCE</scope>
</reference>
<dbReference type="InterPro" id="IPR009051">
    <property type="entry name" value="Helical_ferredxn"/>
</dbReference>
<evidence type="ECO:0000256" key="5">
    <source>
        <dbReference type="ARBA" id="ARBA00023004"/>
    </source>
</evidence>
<dbReference type="Pfam" id="PF13183">
    <property type="entry name" value="Fer4_8"/>
    <property type="match status" value="1"/>
</dbReference>
<name>A0A1J5RFP7_9ZZZZ</name>
<sequence>MSASLQRGVTAFKEAIDAPIASFFSSCVHCGLCAEACLFYTETGDPKYTPIHKLEPLRRVWEQEYTVSGKLKHLLGFSRAVSDEELAEWGPLVYDSCTLCGRCAMVCPVGNDLTYMIRKMREGMSAAGHAPEGLVTATARSIQTGSPAGVKWVTLQAQIRHMQAEFGIEVPVNQEGADYLVLMSSWEILNYPEYLGAVGRIFKQAGATWTLADDAFEATNSGIQIGASDLARELVGRIVAAAERLKVKCVVSPECGHAYTAIRWEGPNLIGRPFGFEVKHILEVLDELHRDGRLKLKGTLDAPLSYHDPCQLSRRGGVVEEPRKLLHEIAPNFKEMRDAGTMNWCCGGGGGVSANERAHELQLTAFKRKKAQIEELGVKTVVTACANCRVVMEEALEHYHMEVEMLGLTELVAAHLAEEAQS</sequence>
<dbReference type="InterPro" id="IPR017896">
    <property type="entry name" value="4Fe4S_Fe-S-bd"/>
</dbReference>
<keyword evidence="6" id="KW-0411">Iron-sulfur</keyword>
<keyword evidence="2" id="KW-0004">4Fe-4S</keyword>
<dbReference type="GO" id="GO:0016491">
    <property type="term" value="F:oxidoreductase activity"/>
    <property type="evidence" value="ECO:0007669"/>
    <property type="project" value="UniProtKB-ARBA"/>
</dbReference>
<evidence type="ECO:0000256" key="3">
    <source>
        <dbReference type="ARBA" id="ARBA00022723"/>
    </source>
</evidence>
<feature type="domain" description="4Fe-4S ferredoxin-type" evidence="7">
    <location>
        <begin position="89"/>
        <end position="118"/>
    </location>
</feature>
<keyword evidence="1" id="KW-0813">Transport</keyword>
<dbReference type="PANTHER" id="PTHR43551">
    <property type="entry name" value="FUMARATE REDUCTASE IRON-SULFUR SUBUNIT"/>
    <property type="match status" value="1"/>
</dbReference>
<evidence type="ECO:0000256" key="6">
    <source>
        <dbReference type="ARBA" id="ARBA00023014"/>
    </source>
</evidence>